<reference evidence="3" key="1">
    <citation type="submission" date="2022-08" db="EMBL/GenBank/DDBJ databases">
        <authorList>
            <consortium name="DOE Joint Genome Institute"/>
            <person name="Min B."/>
            <person name="Riley R."/>
            <person name="Sierra-Patev S."/>
            <person name="Naranjo-Ortiz M."/>
            <person name="Looney B."/>
            <person name="Konkel Z."/>
            <person name="Slot J.C."/>
            <person name="Sakamoto Y."/>
            <person name="Steenwyk J.L."/>
            <person name="Rokas A."/>
            <person name="Carro J."/>
            <person name="Camarero S."/>
            <person name="Ferreira P."/>
            <person name="Molpeceres G."/>
            <person name="Ruiz-Duenas F.J."/>
            <person name="Serrano A."/>
            <person name="Henrissat B."/>
            <person name="Drula E."/>
            <person name="Hughes K.W."/>
            <person name="Mata J.L."/>
            <person name="Ishikawa N.K."/>
            <person name="Vargas-Isla R."/>
            <person name="Ushijima S."/>
            <person name="Smith C.A."/>
            <person name="Ahrendt S."/>
            <person name="Andreopoulos W."/>
            <person name="He G."/>
            <person name="Labutti K."/>
            <person name="Lipzen A."/>
            <person name="Ng V."/>
            <person name="Sandor L."/>
            <person name="Barry K."/>
            <person name="Martinez A.T."/>
            <person name="Xiao Y."/>
            <person name="Gibbons J.G."/>
            <person name="Terashima K."/>
            <person name="Hibbett D.S."/>
            <person name="Grigoriev I.V."/>
        </authorList>
    </citation>
    <scope>NUCLEOTIDE SEQUENCE</scope>
    <source>
        <strain evidence="3">TFB9207</strain>
    </source>
</reference>
<keyword evidence="2" id="KW-0732">Signal</keyword>
<evidence type="ECO:0000313" key="4">
    <source>
        <dbReference type="Proteomes" id="UP001163846"/>
    </source>
</evidence>
<dbReference type="EMBL" id="MU806392">
    <property type="protein sequence ID" value="KAJ3835638.1"/>
    <property type="molecule type" value="Genomic_DNA"/>
</dbReference>
<evidence type="ECO:0000256" key="2">
    <source>
        <dbReference type="SAM" id="SignalP"/>
    </source>
</evidence>
<proteinExistence type="predicted"/>
<feature type="chain" id="PRO_5041237314" evidence="2">
    <location>
        <begin position="18"/>
        <end position="226"/>
    </location>
</feature>
<feature type="signal peptide" evidence="2">
    <location>
        <begin position="1"/>
        <end position="17"/>
    </location>
</feature>
<evidence type="ECO:0000256" key="1">
    <source>
        <dbReference type="SAM" id="Phobius"/>
    </source>
</evidence>
<protein>
    <submittedName>
        <fullName evidence="3">Uncharacterized protein</fullName>
    </submittedName>
</protein>
<comment type="caution">
    <text evidence="3">The sequence shown here is derived from an EMBL/GenBank/DDBJ whole genome shotgun (WGS) entry which is preliminary data.</text>
</comment>
<name>A0AA38P3I1_9AGAR</name>
<feature type="transmembrane region" description="Helical" evidence="1">
    <location>
        <begin position="188"/>
        <end position="210"/>
    </location>
</feature>
<sequence length="226" mass="24699">MFLFHLCLFLFASLALANTEIVNFEASDQVAADVHGANLWHVLSPEANEKPFNVSPAPLGTRINSICSSAEDLLSDAPNCEHELWIKLDLDHPKWKSYTKFTLRISWPGSSPADFGINIINPQATASRFAGGPITSPSLSRIKFARIRVVDTGVISPLSGLTEVQPVPFIVTLEPLYFGVIPASIAPLLWISLPVLVCSAFLVPYVNAYLQSVAVDARKELGRKKD</sequence>
<gene>
    <name evidence="3" type="ORF">F5878DRAFT_587807</name>
</gene>
<keyword evidence="1" id="KW-1133">Transmembrane helix</keyword>
<keyword evidence="1" id="KW-0472">Membrane</keyword>
<keyword evidence="1" id="KW-0812">Transmembrane</keyword>
<accession>A0AA38P3I1</accession>
<keyword evidence="4" id="KW-1185">Reference proteome</keyword>
<organism evidence="3 4">
    <name type="scientific">Lentinula raphanica</name>
    <dbReference type="NCBI Taxonomy" id="153919"/>
    <lineage>
        <taxon>Eukaryota</taxon>
        <taxon>Fungi</taxon>
        <taxon>Dikarya</taxon>
        <taxon>Basidiomycota</taxon>
        <taxon>Agaricomycotina</taxon>
        <taxon>Agaricomycetes</taxon>
        <taxon>Agaricomycetidae</taxon>
        <taxon>Agaricales</taxon>
        <taxon>Marasmiineae</taxon>
        <taxon>Omphalotaceae</taxon>
        <taxon>Lentinula</taxon>
    </lineage>
</organism>
<dbReference type="Proteomes" id="UP001163846">
    <property type="component" value="Unassembled WGS sequence"/>
</dbReference>
<dbReference type="AlphaFoldDB" id="A0AA38P3I1"/>
<evidence type="ECO:0000313" key="3">
    <source>
        <dbReference type="EMBL" id="KAJ3835638.1"/>
    </source>
</evidence>